<reference evidence="7 8" key="1">
    <citation type="journal article" date="2010" name="Stand. Genomic Sci.">
        <title>Complete genome sequence of Arcanobacterium haemolyticum type strain (11018).</title>
        <authorList>
            <person name="Yasawong M."/>
            <person name="Teshima H."/>
            <person name="Lapidus A."/>
            <person name="Nolan M."/>
            <person name="Lucas S."/>
            <person name="Glavina Del Rio T."/>
            <person name="Tice H."/>
            <person name="Cheng J."/>
            <person name="Bruce D."/>
            <person name="Detter C."/>
            <person name="Tapia R."/>
            <person name="Han C."/>
            <person name="Goodwin L."/>
            <person name="Pitluck S."/>
            <person name="Liolios K."/>
            <person name="Ivanova N."/>
            <person name="Mavromatis K."/>
            <person name="Mikhailova N."/>
            <person name="Pati A."/>
            <person name="Chen A."/>
            <person name="Palaniappan K."/>
            <person name="Land M."/>
            <person name="Hauser L."/>
            <person name="Chang Y."/>
            <person name="Jeffries C."/>
            <person name="Rohde M."/>
            <person name="Sikorski J."/>
            <person name="Pukall R."/>
            <person name="Goker M."/>
            <person name="Woyke T."/>
            <person name="Bristow J."/>
            <person name="Eisen J."/>
            <person name="Markowitz V."/>
            <person name="Hugenholtz P."/>
            <person name="Kyrpides N."/>
            <person name="Klenk H."/>
        </authorList>
    </citation>
    <scope>NUCLEOTIDE SEQUENCE [LARGE SCALE GENOMIC DNA]</scope>
    <source>
        <strain evidence="8">ATCC 9345 / DSM 20595 / CCUG 17215 / LMG 16163 / NBRC 15585 / NCTC 8452 / 11018</strain>
    </source>
</reference>
<feature type="transmembrane region" description="Helical" evidence="5">
    <location>
        <begin position="49"/>
        <end position="66"/>
    </location>
</feature>
<dbReference type="SUPFAM" id="SSF103473">
    <property type="entry name" value="MFS general substrate transporter"/>
    <property type="match status" value="1"/>
</dbReference>
<feature type="transmembrane region" description="Helical" evidence="5">
    <location>
        <begin position="210"/>
        <end position="229"/>
    </location>
</feature>
<feature type="transmembrane region" description="Helical" evidence="5">
    <location>
        <begin position="141"/>
        <end position="164"/>
    </location>
</feature>
<dbReference type="KEGG" id="ahe:Arch_1770"/>
<dbReference type="InterPro" id="IPR051337">
    <property type="entry name" value="OPA_Antiporter"/>
</dbReference>
<sequence>MSEKVPSPGIDFDRIELDPLEDDASEKAYAQRFEKADPGTFAKYMKRRWVVFAVAYFGYVCAYLVRNNFKLQSEAIRLENGWELTSIGFILTAFTLTYGFAKFFMGILSDRVSLRRIFAGCLGGSALVCIAMAYVHNFWLLFVLMLILGTLQGALAPSSMAMIANWYPNRSRGSGIAIWNTSQNLGGAGLPLILTWIATLGGAGNTAAGFLIPGVLVVALSLVFWKFGGDRPEDEHMPRLNKIYGPYGEPDVEEVPDEGYAKTFWRFVLTSPVVLIVALINAILYFLRFGILNWMPAFLGTEMGFTEAQYLTAFSVLEWVAIPGCFFFAWVAIKAPNRQSIVGSVGLISLAGLVWVYMGNTSYPVLLVISGLMGALIYGPQLIVNIMTLNVVPLKAAGAAVGFVGLFGYIVGEMAANLIMPILADKLSWNASFFVLFALSLLGGALYLLISRYEKKIVKA</sequence>
<dbReference type="AlphaFoldDB" id="D7BLC1"/>
<feature type="domain" description="Major facilitator superfamily (MFS) profile" evidence="6">
    <location>
        <begin position="51"/>
        <end position="455"/>
    </location>
</feature>
<dbReference type="InterPro" id="IPR020846">
    <property type="entry name" value="MFS_dom"/>
</dbReference>
<evidence type="ECO:0000313" key="7">
    <source>
        <dbReference type="EMBL" id="ADH93451.1"/>
    </source>
</evidence>
<feature type="transmembrane region" description="Helical" evidence="5">
    <location>
        <begin position="185"/>
        <end position="204"/>
    </location>
</feature>
<name>D7BLC1_ARCHD</name>
<feature type="transmembrane region" description="Helical" evidence="5">
    <location>
        <begin position="86"/>
        <end position="105"/>
    </location>
</feature>
<organism evidence="7 8">
    <name type="scientific">Arcanobacterium haemolyticum (strain ATCC 9345 / DSM 20595 / CCM 5947 / CCUG 17215 / LMG 16163 / NBRC 15585 / NCTC 8452 / 11018)</name>
    <dbReference type="NCBI Taxonomy" id="644284"/>
    <lineage>
        <taxon>Bacteria</taxon>
        <taxon>Bacillati</taxon>
        <taxon>Actinomycetota</taxon>
        <taxon>Actinomycetes</taxon>
        <taxon>Actinomycetales</taxon>
        <taxon>Actinomycetaceae</taxon>
        <taxon>Arcanobacterium</taxon>
    </lineage>
</organism>
<dbReference type="PIRSF" id="PIRSF002808">
    <property type="entry name" value="Hexose_phosphate_transp"/>
    <property type="match status" value="1"/>
</dbReference>
<dbReference type="InterPro" id="IPR011701">
    <property type="entry name" value="MFS"/>
</dbReference>
<dbReference type="Gene3D" id="1.20.1250.20">
    <property type="entry name" value="MFS general substrate transporter like domains"/>
    <property type="match status" value="2"/>
</dbReference>
<feature type="transmembrane region" description="Helical" evidence="5">
    <location>
        <begin position="431"/>
        <end position="450"/>
    </location>
</feature>
<evidence type="ECO:0000313" key="8">
    <source>
        <dbReference type="Proteomes" id="UP000000376"/>
    </source>
</evidence>
<dbReference type="Pfam" id="PF07690">
    <property type="entry name" value="MFS_1"/>
    <property type="match status" value="1"/>
</dbReference>
<dbReference type="HOGENOM" id="CLU_001265_31_0_11"/>
<evidence type="ECO:0000256" key="2">
    <source>
        <dbReference type="ARBA" id="ARBA00022692"/>
    </source>
</evidence>
<proteinExistence type="predicted"/>
<dbReference type="InterPro" id="IPR036259">
    <property type="entry name" value="MFS_trans_sf"/>
</dbReference>
<gene>
    <name evidence="7" type="ordered locus">Arch_1770</name>
</gene>
<protein>
    <submittedName>
        <fullName evidence="7">Major facilitator superfamily MFS_1</fullName>
    </submittedName>
</protein>
<dbReference type="PANTHER" id="PTHR43826:SF6">
    <property type="entry name" value="GLYCEROL-3-PHOSPHATE TRANSPORTER"/>
    <property type="match status" value="1"/>
</dbReference>
<feature type="transmembrane region" description="Helical" evidence="5">
    <location>
        <begin position="117"/>
        <end position="135"/>
    </location>
</feature>
<evidence type="ECO:0000259" key="6">
    <source>
        <dbReference type="PROSITE" id="PS50850"/>
    </source>
</evidence>
<keyword evidence="4 5" id="KW-0472">Membrane</keyword>
<evidence type="ECO:0000256" key="5">
    <source>
        <dbReference type="SAM" id="Phobius"/>
    </source>
</evidence>
<accession>D7BLC1</accession>
<comment type="subcellular location">
    <subcellularLocation>
        <location evidence="1">Cell membrane</location>
        <topology evidence="1">Multi-pass membrane protein</topology>
    </subcellularLocation>
</comment>
<feature type="transmembrane region" description="Helical" evidence="5">
    <location>
        <begin position="340"/>
        <end position="358"/>
    </location>
</feature>
<dbReference type="PROSITE" id="PS50850">
    <property type="entry name" value="MFS"/>
    <property type="match status" value="1"/>
</dbReference>
<evidence type="ECO:0000256" key="1">
    <source>
        <dbReference type="ARBA" id="ARBA00004651"/>
    </source>
</evidence>
<dbReference type="STRING" id="644284.Arch_1770"/>
<dbReference type="InterPro" id="IPR000849">
    <property type="entry name" value="Sugar_P_transporter"/>
</dbReference>
<evidence type="ECO:0000256" key="4">
    <source>
        <dbReference type="ARBA" id="ARBA00023136"/>
    </source>
</evidence>
<feature type="transmembrane region" description="Helical" evidence="5">
    <location>
        <begin position="311"/>
        <end position="333"/>
    </location>
</feature>
<dbReference type="Proteomes" id="UP000000376">
    <property type="component" value="Chromosome"/>
</dbReference>
<dbReference type="GO" id="GO:0005886">
    <property type="term" value="C:plasma membrane"/>
    <property type="evidence" value="ECO:0007669"/>
    <property type="project" value="UniProtKB-SubCell"/>
</dbReference>
<feature type="transmembrane region" description="Helical" evidence="5">
    <location>
        <begin position="396"/>
        <end position="419"/>
    </location>
</feature>
<dbReference type="EMBL" id="CP002045">
    <property type="protein sequence ID" value="ADH93451.1"/>
    <property type="molecule type" value="Genomic_DNA"/>
</dbReference>
<dbReference type="GO" id="GO:0035435">
    <property type="term" value="P:phosphate ion transmembrane transport"/>
    <property type="evidence" value="ECO:0007669"/>
    <property type="project" value="TreeGrafter"/>
</dbReference>
<dbReference type="PANTHER" id="PTHR43826">
    <property type="entry name" value="GLUCOSE-6-PHOSPHATE EXCHANGER SLC37A4"/>
    <property type="match status" value="1"/>
</dbReference>
<dbReference type="GO" id="GO:0061513">
    <property type="term" value="F:glucose 6-phosphate:phosphate antiporter activity"/>
    <property type="evidence" value="ECO:0007669"/>
    <property type="project" value="TreeGrafter"/>
</dbReference>
<evidence type="ECO:0000256" key="3">
    <source>
        <dbReference type="ARBA" id="ARBA00022989"/>
    </source>
</evidence>
<feature type="transmembrane region" description="Helical" evidence="5">
    <location>
        <begin position="364"/>
        <end position="384"/>
    </location>
</feature>
<dbReference type="RefSeq" id="WP_013170937.1">
    <property type="nucleotide sequence ID" value="NC_014218.1"/>
</dbReference>
<dbReference type="eggNOG" id="COG2271">
    <property type="taxonomic scope" value="Bacteria"/>
</dbReference>
<feature type="transmembrane region" description="Helical" evidence="5">
    <location>
        <begin position="267"/>
        <end position="291"/>
    </location>
</feature>
<keyword evidence="3 5" id="KW-1133">Transmembrane helix</keyword>
<keyword evidence="2 5" id="KW-0812">Transmembrane</keyword>
<keyword evidence="8" id="KW-1185">Reference proteome</keyword>